<dbReference type="RefSeq" id="WP_329775686.1">
    <property type="nucleotide sequence ID" value="NZ_JAYDYW010000008.1"/>
</dbReference>
<evidence type="ECO:0000256" key="3">
    <source>
        <dbReference type="SAM" id="SignalP"/>
    </source>
</evidence>
<reference evidence="5" key="1">
    <citation type="submission" date="2023-07" db="EMBL/GenBank/DDBJ databases">
        <title>Draft genome sequence of Agarivorans aestuarii strain ZMCS4, a CAZymes producing bacteria isolated from the marine brown algae Clodostephus spongiosus.</title>
        <authorList>
            <person name="Lorente B."/>
            <person name="Cabral C."/>
            <person name="Frias J."/>
            <person name="Faria J."/>
            <person name="Toubarro D."/>
        </authorList>
    </citation>
    <scope>NUCLEOTIDE SEQUENCE [LARGE SCALE GENOMIC DNA]</scope>
    <source>
        <strain evidence="5">ZMCS4</strain>
    </source>
</reference>
<evidence type="ECO:0000313" key="5">
    <source>
        <dbReference type="Proteomes" id="UP001310248"/>
    </source>
</evidence>
<feature type="signal peptide" evidence="3">
    <location>
        <begin position="1"/>
        <end position="27"/>
    </location>
</feature>
<evidence type="ECO:0000313" key="4">
    <source>
        <dbReference type="EMBL" id="MEE1674601.1"/>
    </source>
</evidence>
<feature type="chain" id="PRO_5045137109" evidence="3">
    <location>
        <begin position="28"/>
        <end position="419"/>
    </location>
</feature>
<reference evidence="4 5" key="2">
    <citation type="submission" date="2023-12" db="EMBL/GenBank/DDBJ databases">
        <authorList>
            <consortium name="Cladostephus spongiosus"/>
            <person name="Lorente B."/>
            <person name="Cabral C."/>
            <person name="Frias J."/>
            <person name="Faria J."/>
            <person name="Toubarro D."/>
        </authorList>
    </citation>
    <scope>NUCLEOTIDE SEQUENCE [LARGE SCALE GENOMIC DNA]</scope>
    <source>
        <strain evidence="4 5">ZMCS4</strain>
    </source>
</reference>
<evidence type="ECO:0000256" key="2">
    <source>
        <dbReference type="ARBA" id="ARBA00008520"/>
    </source>
</evidence>
<dbReference type="Pfam" id="PF13416">
    <property type="entry name" value="SBP_bac_8"/>
    <property type="match status" value="1"/>
</dbReference>
<dbReference type="PANTHER" id="PTHR43649">
    <property type="entry name" value="ARABINOSE-BINDING PROTEIN-RELATED"/>
    <property type="match status" value="1"/>
</dbReference>
<proteinExistence type="inferred from homology"/>
<dbReference type="SUPFAM" id="SSF53850">
    <property type="entry name" value="Periplasmic binding protein-like II"/>
    <property type="match status" value="1"/>
</dbReference>
<dbReference type="InterPro" id="IPR050490">
    <property type="entry name" value="Bact_solute-bd_prot1"/>
</dbReference>
<name>A0ABU7G5C6_9ALTE</name>
<keyword evidence="3" id="KW-0732">Signal</keyword>
<comment type="subcellular location">
    <subcellularLocation>
        <location evidence="1">Periplasm</location>
    </subcellularLocation>
</comment>
<dbReference type="Proteomes" id="UP001310248">
    <property type="component" value="Unassembled WGS sequence"/>
</dbReference>
<comment type="similarity">
    <text evidence="2">Belongs to the bacterial solute-binding protein 1 family.</text>
</comment>
<dbReference type="InterPro" id="IPR006059">
    <property type="entry name" value="SBP"/>
</dbReference>
<dbReference type="EMBL" id="JAYDYW010000008">
    <property type="protein sequence ID" value="MEE1674601.1"/>
    <property type="molecule type" value="Genomic_DNA"/>
</dbReference>
<keyword evidence="5" id="KW-1185">Reference proteome</keyword>
<sequence length="419" mass="45513">MFNKKKLGTVALALGTTLALTATSAWAKTTLTVASFPSFDQAVNSAIPLYKKLHPEVEIKLVSLAYGDHHNAMTTALATGGNLPDVMGIEYGYIGRFAASGGLEDLRAAPYSAEQYEKLFSKFTVPLATGGSGTLAAIPADIGPGALFYREDILEKAGVTKEDLTKDWDSYIAAGKKIKEATGSYLVSSATDIKDIVIRSGLKDGQGIYFDADNTITVESDRFKEAFRLAKAVREAGIDAQVGAWSSEWTEGLRRGTIASQMMGAWLGGHLNGWIAPESKGLWRSSHLPAGAYASWGGSFYGIPKKAKNKEAAWEFIKFMTLNKEMQIAAFRDLDAFPALVEAQNDDFVNQPIEYLGGQVARVEWKEAADRIPAMDVHKHDPVAEQIVNDALEAVLERDADIDTVLADAAKQIKRRARR</sequence>
<gene>
    <name evidence="4" type="ORF">SNR37_004044</name>
</gene>
<evidence type="ECO:0000256" key="1">
    <source>
        <dbReference type="ARBA" id="ARBA00004418"/>
    </source>
</evidence>
<organism evidence="4 5">
    <name type="scientific">Agarivorans aestuarii</name>
    <dbReference type="NCBI Taxonomy" id="1563703"/>
    <lineage>
        <taxon>Bacteria</taxon>
        <taxon>Pseudomonadati</taxon>
        <taxon>Pseudomonadota</taxon>
        <taxon>Gammaproteobacteria</taxon>
        <taxon>Alteromonadales</taxon>
        <taxon>Alteromonadaceae</taxon>
        <taxon>Agarivorans</taxon>
    </lineage>
</organism>
<protein>
    <submittedName>
        <fullName evidence="4">Extracellular solute-binding protein</fullName>
    </submittedName>
</protein>
<dbReference type="Gene3D" id="3.40.190.10">
    <property type="entry name" value="Periplasmic binding protein-like II"/>
    <property type="match status" value="1"/>
</dbReference>
<dbReference type="PANTHER" id="PTHR43649:SF32">
    <property type="entry name" value="SUGAR BINDING SECRETED PROTEIN"/>
    <property type="match status" value="1"/>
</dbReference>
<comment type="caution">
    <text evidence="4">The sequence shown here is derived from an EMBL/GenBank/DDBJ whole genome shotgun (WGS) entry which is preliminary data.</text>
</comment>
<accession>A0ABU7G5C6</accession>